<evidence type="ECO:0000256" key="3">
    <source>
        <dbReference type="PROSITE-ProRule" id="PRU00221"/>
    </source>
</evidence>
<sequence>MNLSEEWKSLWPIGHVFSPPLLLSGSSAKPLGPLLFTPSPKTLTLLFSSPSLCPPILSPRSLSFLESLRSVTQPSKDTFLPPSIISSIAAEDDFGSQSNTDITPLLTNRLQLLRCPGGELLLFFPTGGNSDRVGFLVLSSKEPTLKVELNAEGSIYTTSGGFNNRILRISVTPVTDLSCWGLHSSSATGDSVVVGFLFASTMCTVHWFSVEINNSGSEKGRPVLVNLGMKKFHSSVVTAFWSPHLAEESIVLLENGRLFLFDMGSCLGSNNFSGELKGTRISISWKDFGVDLDSSEKVEWVSCRFAWHPRILIVANSKFVFLVDFRNWESSVSILAKIEMFDLNNLRGTDRFVAFSMAGFDGFHFTVATKCLLLLFDIRKPLVPVLQWVHGLDNPQYVEVFRLSDLSQKIEDDKYRWSSESGFAILLGSFWSCEFSLFCYGPSLQSIDGSLASKISKFCNSFYAWELPSEFPLSGRQCHCADSLLREDVWKTNLPVWIDWQQKKEIVLGFCIIGKDLLAPVPERDCVEGFTLIRLMSSGKLETQVYHASFDSPSAKSEAGEGMCLQSEDCILYHSGDQKYKFPRKFKYLKLDNLLAYLSSNLMELLTKKIRNPGIGPTKANPYNQDHDELSRDKLKAAGVDPKGSLLMTAEVFADISLPINIYEIALRRLWTGLPVDLLRLAVSNQSEVLEALADWRKVSSTFLDIPNLSQFPPFLFRKPLNYNNKSLGKMHPGDVVLGPSLPLPVLLTLNAIDEKKSCSDLGQEASGYSAETEISDQCNEIIKVATKMGMPGSHSEVNDSYAVSLSNDKDEAWVGSQELKQPKCFFTYRPQGFSDKNGFTTLCAEDESVFEDKKFTTFICKMHEKEFTPGLNKDYKMREFPNFNNKPIGLEMFDELCPVELKFDVSPMNFGVTEMKGYKLLNRQFSKWQGGFKPYQDFCRQSKLQKQRGVKGEAISTLVGHTQCVSSVVWPERETIYSVSSLSWDHSVRRWDFETGKDSLNRFCGKALNCLDVGGESSAVIAAGGSDPVLRIWHPRKPGTLAPIFQLSSHSSWITACKWHKKSWFHLVSASYDGKLMLWDLRTA</sequence>
<dbReference type="Gene3D" id="2.130.10.10">
    <property type="entry name" value="YVTN repeat-like/Quinoprotein amine dehydrogenase"/>
    <property type="match status" value="1"/>
</dbReference>
<dbReference type="InterPro" id="IPR001680">
    <property type="entry name" value="WD40_rpt"/>
</dbReference>
<dbReference type="PANTHER" id="PTHR15319">
    <property type="entry name" value="TATA BOX-BINDING PROTEIN ASSOCIATED FACTOR RNA POLYMERASE I SUBUNIT C"/>
    <property type="match status" value="1"/>
</dbReference>
<feature type="repeat" description="WD" evidence="3">
    <location>
        <begin position="1048"/>
        <end position="1085"/>
    </location>
</feature>
<gene>
    <name evidence="4" type="ORF">NE237_032446</name>
</gene>
<evidence type="ECO:0008006" key="6">
    <source>
        <dbReference type="Google" id="ProtNLM"/>
    </source>
</evidence>
<evidence type="ECO:0000313" key="4">
    <source>
        <dbReference type="EMBL" id="KAJ4981609.1"/>
    </source>
</evidence>
<evidence type="ECO:0000256" key="1">
    <source>
        <dbReference type="ARBA" id="ARBA00022574"/>
    </source>
</evidence>
<dbReference type="GO" id="GO:0001650">
    <property type="term" value="C:fibrillar center"/>
    <property type="evidence" value="ECO:0007669"/>
    <property type="project" value="TreeGrafter"/>
</dbReference>
<dbReference type="PANTHER" id="PTHR15319:SF1">
    <property type="entry name" value="TATA BOX-BINDING PROTEIN-ASSOCIATED FACTOR RNA POLYMERASE I SUBUNIT C"/>
    <property type="match status" value="1"/>
</dbReference>
<dbReference type="SMART" id="SM00320">
    <property type="entry name" value="WD40"/>
    <property type="match status" value="3"/>
</dbReference>
<reference evidence="4" key="1">
    <citation type="journal article" date="2023" name="Plant J.">
        <title>The genome of the king protea, Protea cynaroides.</title>
        <authorList>
            <person name="Chang J."/>
            <person name="Duong T.A."/>
            <person name="Schoeman C."/>
            <person name="Ma X."/>
            <person name="Roodt D."/>
            <person name="Barker N."/>
            <person name="Li Z."/>
            <person name="Van de Peer Y."/>
            <person name="Mizrachi E."/>
        </authorList>
    </citation>
    <scope>NUCLEOTIDE SEQUENCE</scope>
    <source>
        <tissue evidence="4">Young leaves</tissue>
    </source>
</reference>
<dbReference type="InterPro" id="IPR015943">
    <property type="entry name" value="WD40/YVTN_repeat-like_dom_sf"/>
</dbReference>
<dbReference type="SUPFAM" id="SSF50978">
    <property type="entry name" value="WD40 repeat-like"/>
    <property type="match status" value="1"/>
</dbReference>
<keyword evidence="2" id="KW-0677">Repeat</keyword>
<dbReference type="PROSITE" id="PS50082">
    <property type="entry name" value="WD_REPEATS_2"/>
    <property type="match status" value="1"/>
</dbReference>
<comment type="caution">
    <text evidence="4">The sequence shown here is derived from an EMBL/GenBank/DDBJ whole genome shotgun (WGS) entry which is preliminary data.</text>
</comment>
<dbReference type="PROSITE" id="PS50294">
    <property type="entry name" value="WD_REPEATS_REGION"/>
    <property type="match status" value="1"/>
</dbReference>
<dbReference type="OrthoDB" id="2382881at2759"/>
<dbReference type="Pfam" id="PF00400">
    <property type="entry name" value="WD40"/>
    <property type="match status" value="2"/>
</dbReference>
<name>A0A9Q0L495_9MAGN</name>
<dbReference type="InterPro" id="IPR036322">
    <property type="entry name" value="WD40_repeat_dom_sf"/>
</dbReference>
<protein>
    <recommendedName>
        <fullName evidence="6">Ribosome biogenesis protein WDR12 homolog</fullName>
    </recommendedName>
</protein>
<dbReference type="PROSITE" id="PS00678">
    <property type="entry name" value="WD_REPEATS_1"/>
    <property type="match status" value="1"/>
</dbReference>
<accession>A0A9Q0L495</accession>
<dbReference type="InterPro" id="IPR038801">
    <property type="entry name" value="TAF1C"/>
</dbReference>
<organism evidence="4 5">
    <name type="scientific">Protea cynaroides</name>
    <dbReference type="NCBI Taxonomy" id="273540"/>
    <lineage>
        <taxon>Eukaryota</taxon>
        <taxon>Viridiplantae</taxon>
        <taxon>Streptophyta</taxon>
        <taxon>Embryophyta</taxon>
        <taxon>Tracheophyta</taxon>
        <taxon>Spermatophyta</taxon>
        <taxon>Magnoliopsida</taxon>
        <taxon>Proteales</taxon>
        <taxon>Proteaceae</taxon>
        <taxon>Protea</taxon>
    </lineage>
</organism>
<dbReference type="AlphaFoldDB" id="A0A9Q0L495"/>
<dbReference type="GO" id="GO:0001164">
    <property type="term" value="F:RNA polymerase I core promoter sequence-specific DNA binding"/>
    <property type="evidence" value="ECO:0007669"/>
    <property type="project" value="TreeGrafter"/>
</dbReference>
<dbReference type="EMBL" id="JAMYWD010000001">
    <property type="protein sequence ID" value="KAJ4981609.1"/>
    <property type="molecule type" value="Genomic_DNA"/>
</dbReference>
<keyword evidence="1 3" id="KW-0853">WD repeat</keyword>
<dbReference type="Proteomes" id="UP001141806">
    <property type="component" value="Unassembled WGS sequence"/>
</dbReference>
<proteinExistence type="predicted"/>
<evidence type="ECO:0000256" key="2">
    <source>
        <dbReference type="ARBA" id="ARBA00022737"/>
    </source>
</evidence>
<keyword evidence="5" id="KW-1185">Reference proteome</keyword>
<dbReference type="InterPro" id="IPR019775">
    <property type="entry name" value="WD40_repeat_CS"/>
</dbReference>
<evidence type="ECO:0000313" key="5">
    <source>
        <dbReference type="Proteomes" id="UP001141806"/>
    </source>
</evidence>